<keyword evidence="4 13" id="KW-1134">Transmembrane beta strand</keyword>
<keyword evidence="11 13" id="KW-0472">Membrane</keyword>
<evidence type="ECO:0000256" key="8">
    <source>
        <dbReference type="ARBA" id="ARBA00023004"/>
    </source>
</evidence>
<evidence type="ECO:0000256" key="6">
    <source>
        <dbReference type="ARBA" id="ARBA00022692"/>
    </source>
</evidence>
<dbReference type="Pfam" id="PF11741">
    <property type="entry name" value="AMIN"/>
    <property type="match status" value="1"/>
</dbReference>
<evidence type="ECO:0000256" key="1">
    <source>
        <dbReference type="ARBA" id="ARBA00004571"/>
    </source>
</evidence>
<evidence type="ECO:0000259" key="16">
    <source>
        <dbReference type="Pfam" id="PF07715"/>
    </source>
</evidence>
<dbReference type="PANTHER" id="PTHR32552:SF68">
    <property type="entry name" value="FERRICHROME OUTER MEMBRANE TRANSPORTER_PHAGE RECEPTOR"/>
    <property type="match status" value="1"/>
</dbReference>
<keyword evidence="8" id="KW-0408">Iron</keyword>
<dbReference type="Pfam" id="PF07715">
    <property type="entry name" value="Plug"/>
    <property type="match status" value="1"/>
</dbReference>
<dbReference type="InterPro" id="IPR037066">
    <property type="entry name" value="Plug_dom_sf"/>
</dbReference>
<evidence type="ECO:0000256" key="9">
    <source>
        <dbReference type="ARBA" id="ARBA00023065"/>
    </source>
</evidence>
<keyword evidence="18" id="KW-0675">Receptor</keyword>
<dbReference type="GO" id="GO:0009279">
    <property type="term" value="C:cell outer membrane"/>
    <property type="evidence" value="ECO:0007669"/>
    <property type="project" value="UniProtKB-SubCell"/>
</dbReference>
<dbReference type="Gene3D" id="2.170.130.10">
    <property type="entry name" value="TonB-dependent receptor, plug domain"/>
    <property type="match status" value="1"/>
</dbReference>
<evidence type="ECO:0000256" key="13">
    <source>
        <dbReference type="PROSITE-ProRule" id="PRU01360"/>
    </source>
</evidence>
<evidence type="ECO:0000313" key="18">
    <source>
        <dbReference type="EMBL" id="BAY59397.1"/>
    </source>
</evidence>
<gene>
    <name evidence="18" type="ORF">NIES2135_62740</name>
</gene>
<keyword evidence="3 13" id="KW-0813">Transport</keyword>
<evidence type="ECO:0000259" key="17">
    <source>
        <dbReference type="Pfam" id="PF11741"/>
    </source>
</evidence>
<dbReference type="GO" id="GO:0015344">
    <property type="term" value="F:siderophore uptake transmembrane transporter activity"/>
    <property type="evidence" value="ECO:0007669"/>
    <property type="project" value="TreeGrafter"/>
</dbReference>
<protein>
    <submittedName>
        <fullName evidence="18">Ferrichrome-iron receptor</fullName>
    </submittedName>
</protein>
<dbReference type="InterPro" id="IPR000531">
    <property type="entry name" value="Beta-barrel_TonB"/>
</dbReference>
<keyword evidence="7" id="KW-0732">Signal</keyword>
<dbReference type="GO" id="GO:0038023">
    <property type="term" value="F:signaling receptor activity"/>
    <property type="evidence" value="ECO:0007669"/>
    <property type="project" value="InterPro"/>
</dbReference>
<evidence type="ECO:0000256" key="5">
    <source>
        <dbReference type="ARBA" id="ARBA00022496"/>
    </source>
</evidence>
<dbReference type="CDD" id="cd01347">
    <property type="entry name" value="ligand_gated_channel"/>
    <property type="match status" value="1"/>
</dbReference>
<dbReference type="AlphaFoldDB" id="A0A1Z4JRV1"/>
<dbReference type="EMBL" id="AP018204">
    <property type="protein sequence ID" value="BAY59397.1"/>
    <property type="molecule type" value="Genomic_DNA"/>
</dbReference>
<comment type="subcellular location">
    <subcellularLocation>
        <location evidence="1 13">Cell outer membrane</location>
        <topology evidence="1 13">Multi-pass membrane protein</topology>
    </subcellularLocation>
</comment>
<proteinExistence type="inferred from homology"/>
<evidence type="ECO:0000259" key="15">
    <source>
        <dbReference type="Pfam" id="PF00593"/>
    </source>
</evidence>
<dbReference type="InterPro" id="IPR039426">
    <property type="entry name" value="TonB-dep_rcpt-like"/>
</dbReference>
<feature type="domain" description="TonB-dependent receptor-like beta-barrel" evidence="15">
    <location>
        <begin position="371"/>
        <end position="813"/>
    </location>
</feature>
<keyword evidence="19" id="KW-1185">Reference proteome</keyword>
<organism evidence="18 19">
    <name type="scientific">Leptolyngbya boryana NIES-2135</name>
    <dbReference type="NCBI Taxonomy" id="1973484"/>
    <lineage>
        <taxon>Bacteria</taxon>
        <taxon>Bacillati</taxon>
        <taxon>Cyanobacteriota</taxon>
        <taxon>Cyanophyceae</taxon>
        <taxon>Leptolyngbyales</taxon>
        <taxon>Leptolyngbyaceae</taxon>
        <taxon>Leptolyngbya group</taxon>
        <taxon>Leptolyngbya</taxon>
    </lineage>
</organism>
<dbReference type="Pfam" id="PF00593">
    <property type="entry name" value="TonB_dep_Rec_b-barrel"/>
    <property type="match status" value="1"/>
</dbReference>
<dbReference type="NCBIfam" id="TIGR01783">
    <property type="entry name" value="TonB-siderophor"/>
    <property type="match status" value="1"/>
</dbReference>
<dbReference type="PROSITE" id="PS52016">
    <property type="entry name" value="TONB_DEPENDENT_REC_3"/>
    <property type="match status" value="1"/>
</dbReference>
<dbReference type="PANTHER" id="PTHR32552">
    <property type="entry name" value="FERRICHROME IRON RECEPTOR-RELATED"/>
    <property type="match status" value="1"/>
</dbReference>
<accession>A0A1Z4JRV1</accession>
<dbReference type="FunFam" id="2.40.170.20:FF:000005">
    <property type="entry name" value="TonB-dependent siderophore receptor"/>
    <property type="match status" value="1"/>
</dbReference>
<feature type="domain" description="AMIN" evidence="17">
    <location>
        <begin position="66"/>
        <end position="160"/>
    </location>
</feature>
<evidence type="ECO:0000256" key="4">
    <source>
        <dbReference type="ARBA" id="ARBA00022452"/>
    </source>
</evidence>
<keyword evidence="18" id="KW-0614">Plasmid</keyword>
<keyword evidence="5" id="KW-0410">Iron transport</keyword>
<comment type="similarity">
    <text evidence="2 13 14">Belongs to the TonB-dependent receptor family.</text>
</comment>
<feature type="domain" description="TonB-dependent receptor plug" evidence="16">
    <location>
        <begin position="198"/>
        <end position="298"/>
    </location>
</feature>
<evidence type="ECO:0000256" key="3">
    <source>
        <dbReference type="ARBA" id="ARBA00022448"/>
    </source>
</evidence>
<evidence type="ECO:0000256" key="7">
    <source>
        <dbReference type="ARBA" id="ARBA00022729"/>
    </source>
</evidence>
<dbReference type="GO" id="GO:0015891">
    <property type="term" value="P:siderophore transport"/>
    <property type="evidence" value="ECO:0007669"/>
    <property type="project" value="InterPro"/>
</dbReference>
<dbReference type="Gene3D" id="2.40.170.20">
    <property type="entry name" value="TonB-dependent receptor, beta-barrel domain"/>
    <property type="match status" value="1"/>
</dbReference>
<keyword evidence="6 13" id="KW-0812">Transmembrane</keyword>
<evidence type="ECO:0000256" key="2">
    <source>
        <dbReference type="ARBA" id="ARBA00009810"/>
    </source>
</evidence>
<dbReference type="InterPro" id="IPR036942">
    <property type="entry name" value="Beta-barrel_TonB_sf"/>
</dbReference>
<keyword evidence="10 14" id="KW-0798">TonB box</keyword>
<evidence type="ECO:0000313" key="19">
    <source>
        <dbReference type="Proteomes" id="UP000217895"/>
    </source>
</evidence>
<evidence type="ECO:0000256" key="11">
    <source>
        <dbReference type="ARBA" id="ARBA00023136"/>
    </source>
</evidence>
<evidence type="ECO:0000256" key="12">
    <source>
        <dbReference type="ARBA" id="ARBA00023237"/>
    </source>
</evidence>
<geneLocation type="plasmid" evidence="18">
    <name>plasmid1</name>
</geneLocation>
<keyword evidence="9" id="KW-0406">Ion transport</keyword>
<dbReference type="Proteomes" id="UP000217895">
    <property type="component" value="Plasmid Plasmid1 dna"/>
</dbReference>
<dbReference type="InterPro" id="IPR021731">
    <property type="entry name" value="AMIN_dom"/>
</dbReference>
<dbReference type="InterPro" id="IPR010105">
    <property type="entry name" value="TonB_sidphr_rcpt"/>
</dbReference>
<dbReference type="FunFam" id="2.170.130.10:FF:000001">
    <property type="entry name" value="Catecholate siderophore TonB-dependent receptor"/>
    <property type="match status" value="1"/>
</dbReference>
<reference evidence="18 19" key="1">
    <citation type="submission" date="2017-06" db="EMBL/GenBank/DDBJ databases">
        <title>Genome sequencing of cyanobaciteial culture collection at National Institute for Environmental Studies (NIES).</title>
        <authorList>
            <person name="Hirose Y."/>
            <person name="Shimura Y."/>
            <person name="Fujisawa T."/>
            <person name="Nakamura Y."/>
            <person name="Kawachi M."/>
        </authorList>
    </citation>
    <scope>NUCLEOTIDE SEQUENCE [LARGE SCALE GENOMIC DNA]</scope>
    <source>
        <strain evidence="18 19">NIES-2135</strain>
        <plasmid evidence="19">Plasmid Plasmid1 dna</plasmid>
    </source>
</reference>
<dbReference type="SUPFAM" id="SSF56935">
    <property type="entry name" value="Porins"/>
    <property type="match status" value="1"/>
</dbReference>
<keyword evidence="12 13" id="KW-0998">Cell outer membrane</keyword>
<evidence type="ECO:0000256" key="10">
    <source>
        <dbReference type="ARBA" id="ARBA00023077"/>
    </source>
</evidence>
<dbReference type="InterPro" id="IPR012910">
    <property type="entry name" value="Plug_dom"/>
</dbReference>
<sequence>MDRFFGVLVVTSSLLIAIPGWAEERDRTEPIRGIREIPRAATSVKEWLGQVPDTTSPIAPIQITSVRLNRTTSGTEVILETATGATLQAETQEDGKTLVAAIENAVLALPNANSFASKDPIAGITSITVTQQPENRVEIRVTGDREVPTISVKPSSNGAVLAVTASDSGDEEEITVTGRSSPYRVPSASTATRTDTPLRDIPQSIQVVPQQVLEDQKTVRLNDALRNVSGVFTGNLFGGTQENFNIRGFNDATTLTDGIRDSYAGSGLTLRDFANIEQLEVLKGPASVLYGNVEPGGVINIVTKQPLSTPFYSADLLIGSYSFYRPSFDFSGPLTPDKAVRYRLNAAYENAGSFRDFVNSEHVFVAPVLSWKIGDRTDLSINSSYLYDRRTFDRGIPAFGAGVADIPINRFLGERGDFRDVNQFRIGYQLQHRFNDNLRIRNAFRFLDTYEVVKSATAIGLDETTGELSRAYFDNANRFKVFLMQTDLVSNFKTGSINHQLLLGFDLQRDTLEGLFATPPDAFDATFVDRFTPNINIFNPIYNTRPRPSRSELELRRDDATTTDGLGIFLQDQIALTDNLKLLVGGRFDTISQRLRDKLTNSETRQADQAFSPRIGLVYQPIRPISLYASYSRSFAPNSGVQADGSLLESTRGTQYEVGVRAELNQQFTATLAAYQITKTNVATTDPNDQAFSLAIGEQRSRGIELDVAGTLIPGWNVIASYSYTNAEITRSNDLPVGNTINNVPRHKASLWTTYELQSSGLKGLGFGLGLFYVGDRAGDLDNSFELPSYLRTDAAIFYRQRNWRAGINFQNLFNTRYFETSEIGRTTVTPGAPLTVVGSFSLTF</sequence>
<evidence type="ECO:0000256" key="14">
    <source>
        <dbReference type="RuleBase" id="RU003357"/>
    </source>
</evidence>
<name>A0A1Z4JRV1_LEPBY</name>